<evidence type="ECO:0000256" key="1">
    <source>
        <dbReference type="SAM" id="MobiDB-lite"/>
    </source>
</evidence>
<reference evidence="2" key="1">
    <citation type="submission" date="2020-02" db="EMBL/GenBank/DDBJ databases">
        <authorList>
            <person name="Palmer J.M."/>
        </authorList>
    </citation>
    <scope>NUCLEOTIDE SEQUENCE</scope>
    <source>
        <strain evidence="2">EPUS1.4</strain>
        <tissue evidence="2">Thallus</tissue>
    </source>
</reference>
<keyword evidence="3" id="KW-1185">Reference proteome</keyword>
<name>A0A8H7ACP8_9EURO</name>
<evidence type="ECO:0000313" key="2">
    <source>
        <dbReference type="EMBL" id="KAF7506685.1"/>
    </source>
</evidence>
<proteinExistence type="predicted"/>
<evidence type="ECO:0000313" key="3">
    <source>
        <dbReference type="Proteomes" id="UP000606974"/>
    </source>
</evidence>
<organism evidence="2 3">
    <name type="scientific">Endocarpon pusillum</name>
    <dbReference type="NCBI Taxonomy" id="364733"/>
    <lineage>
        <taxon>Eukaryota</taxon>
        <taxon>Fungi</taxon>
        <taxon>Dikarya</taxon>
        <taxon>Ascomycota</taxon>
        <taxon>Pezizomycotina</taxon>
        <taxon>Eurotiomycetes</taxon>
        <taxon>Chaetothyriomycetidae</taxon>
        <taxon>Verrucariales</taxon>
        <taxon>Verrucariaceae</taxon>
        <taxon>Endocarpon</taxon>
    </lineage>
</organism>
<dbReference type="AlphaFoldDB" id="A0A8H7ACP8"/>
<dbReference type="Proteomes" id="UP000606974">
    <property type="component" value="Unassembled WGS sequence"/>
</dbReference>
<sequence>MPGGFRSPRNETAVLAIMSAVDIQRQRQRNVATQRKSSSASRNATTWPLNVNG</sequence>
<comment type="caution">
    <text evidence="2">The sequence shown here is derived from an EMBL/GenBank/DDBJ whole genome shotgun (WGS) entry which is preliminary data.</text>
</comment>
<dbReference type="EMBL" id="JAACFV010000082">
    <property type="protein sequence ID" value="KAF7506685.1"/>
    <property type="molecule type" value="Genomic_DNA"/>
</dbReference>
<protein>
    <submittedName>
        <fullName evidence="2">Uncharacterized protein</fullName>
    </submittedName>
</protein>
<feature type="compositionally biased region" description="Polar residues" evidence="1">
    <location>
        <begin position="29"/>
        <end position="53"/>
    </location>
</feature>
<accession>A0A8H7ACP8</accession>
<gene>
    <name evidence="2" type="ORF">GJ744_011514</name>
</gene>
<feature type="region of interest" description="Disordered" evidence="1">
    <location>
        <begin position="24"/>
        <end position="53"/>
    </location>
</feature>